<keyword evidence="2" id="KW-1185">Reference proteome</keyword>
<dbReference type="Pfam" id="PF13456">
    <property type="entry name" value="RVT_3"/>
    <property type="match status" value="1"/>
</dbReference>
<dbReference type="PANTHER" id="PTHR47723:SF19">
    <property type="entry name" value="POLYNUCLEOTIDYL TRANSFERASE, RIBONUCLEASE H-LIKE SUPERFAMILY PROTEIN"/>
    <property type="match status" value="1"/>
</dbReference>
<dbReference type="Proteomes" id="UP001396334">
    <property type="component" value="Unassembled WGS sequence"/>
</dbReference>
<protein>
    <submittedName>
        <fullName evidence="1">Uncharacterized protein</fullName>
    </submittedName>
</protein>
<proteinExistence type="predicted"/>
<dbReference type="InterPro" id="IPR002156">
    <property type="entry name" value="RNaseH_domain"/>
</dbReference>
<dbReference type="SUPFAM" id="SSF53098">
    <property type="entry name" value="Ribonuclease H-like"/>
    <property type="match status" value="1"/>
</dbReference>
<organism evidence="1 2">
    <name type="scientific">Hibiscus sabdariffa</name>
    <name type="common">roselle</name>
    <dbReference type="NCBI Taxonomy" id="183260"/>
    <lineage>
        <taxon>Eukaryota</taxon>
        <taxon>Viridiplantae</taxon>
        <taxon>Streptophyta</taxon>
        <taxon>Embryophyta</taxon>
        <taxon>Tracheophyta</taxon>
        <taxon>Spermatophyta</taxon>
        <taxon>Magnoliopsida</taxon>
        <taxon>eudicotyledons</taxon>
        <taxon>Gunneridae</taxon>
        <taxon>Pentapetalae</taxon>
        <taxon>rosids</taxon>
        <taxon>malvids</taxon>
        <taxon>Malvales</taxon>
        <taxon>Malvaceae</taxon>
        <taxon>Malvoideae</taxon>
        <taxon>Hibiscus</taxon>
    </lineage>
</organism>
<evidence type="ECO:0000313" key="1">
    <source>
        <dbReference type="EMBL" id="KAK8492364.1"/>
    </source>
</evidence>
<dbReference type="Gene3D" id="3.30.420.10">
    <property type="entry name" value="Ribonuclease H-like superfamily/Ribonuclease H"/>
    <property type="match status" value="1"/>
</dbReference>
<accession>A0ABR2AGN6</accession>
<gene>
    <name evidence="1" type="ORF">V6N11_066174</name>
</gene>
<dbReference type="CDD" id="cd06222">
    <property type="entry name" value="RNase_H_like"/>
    <property type="match status" value="1"/>
</dbReference>
<evidence type="ECO:0000313" key="2">
    <source>
        <dbReference type="Proteomes" id="UP001396334"/>
    </source>
</evidence>
<name>A0ABR2AGN6_9ROSI</name>
<dbReference type="PANTHER" id="PTHR47723">
    <property type="entry name" value="OS05G0353850 PROTEIN"/>
    <property type="match status" value="1"/>
</dbReference>
<dbReference type="InterPro" id="IPR053151">
    <property type="entry name" value="RNase_H-like"/>
</dbReference>
<comment type="caution">
    <text evidence="1">The sequence shown here is derived from an EMBL/GenBank/DDBJ whole genome shotgun (WGS) entry which is preliminary data.</text>
</comment>
<sequence length="156" mass="17528">MDVQQWLMLNLQEPNYFPKTNADWDIMFGSLLWLLWRRRNDLVFNPTSCGLGNTLRLGQRLLQESLCAQSPARVGRVFAPWQPGLNVRWRAPPPSWLKVNTDGARSIRSGLATCGGVGRDASGNWCFGFSRALGLCSTLEAELWGVYEGLARAWSL</sequence>
<dbReference type="InterPro" id="IPR044730">
    <property type="entry name" value="RNase_H-like_dom_plant"/>
</dbReference>
<dbReference type="EMBL" id="JBBPBN010000251">
    <property type="protein sequence ID" value="KAK8492364.1"/>
    <property type="molecule type" value="Genomic_DNA"/>
</dbReference>
<reference evidence="1 2" key="1">
    <citation type="journal article" date="2024" name="G3 (Bethesda)">
        <title>Genome assembly of Hibiscus sabdariffa L. provides insights into metabolisms of medicinal natural products.</title>
        <authorList>
            <person name="Kim T."/>
        </authorList>
    </citation>
    <scope>NUCLEOTIDE SEQUENCE [LARGE SCALE GENOMIC DNA]</scope>
    <source>
        <strain evidence="1">TK-2024</strain>
        <tissue evidence="1">Old leaves</tissue>
    </source>
</reference>
<dbReference type="InterPro" id="IPR012337">
    <property type="entry name" value="RNaseH-like_sf"/>
</dbReference>
<dbReference type="InterPro" id="IPR036397">
    <property type="entry name" value="RNaseH_sf"/>
</dbReference>